<feature type="coiled-coil region" evidence="3">
    <location>
        <begin position="224"/>
        <end position="254"/>
    </location>
</feature>
<dbReference type="PATRIC" id="fig|679936.5.peg.3543"/>
<reference evidence="7" key="1">
    <citation type="submission" date="2011-12" db="EMBL/GenBank/DDBJ databases">
        <title>The complete genome of chromosome of Sulfobacillus acidophilus DSM 10332.</title>
        <authorList>
            <person name="Lucas S."/>
            <person name="Han J."/>
            <person name="Lapidus A."/>
            <person name="Bruce D."/>
            <person name="Goodwin L."/>
            <person name="Pitluck S."/>
            <person name="Peters L."/>
            <person name="Kyrpides N."/>
            <person name="Mavromatis K."/>
            <person name="Ivanova N."/>
            <person name="Mikhailova N."/>
            <person name="Chertkov O."/>
            <person name="Saunders E."/>
            <person name="Detter J.C."/>
            <person name="Tapia R."/>
            <person name="Han C."/>
            <person name="Land M."/>
            <person name="Hauser L."/>
            <person name="Markowitz V."/>
            <person name="Cheng J.-F."/>
            <person name="Hugenholtz P."/>
            <person name="Woyke T."/>
            <person name="Wu D."/>
            <person name="Pukall R."/>
            <person name="Gehrich-Schroeter G."/>
            <person name="Schneider S."/>
            <person name="Klenk H.-P."/>
            <person name="Eisen J.A."/>
        </authorList>
    </citation>
    <scope>NUCLEOTIDE SEQUENCE [LARGE SCALE GENOMIC DNA]</scope>
    <source>
        <strain evidence="7">ATCC 700253 / DSM 10332 / NAL</strain>
    </source>
</reference>
<evidence type="ECO:0000313" key="7">
    <source>
        <dbReference type="Proteomes" id="UP000005439"/>
    </source>
</evidence>
<organism evidence="6 7">
    <name type="scientific">Sulfobacillus acidophilus (strain ATCC 700253 / DSM 10332 / NAL)</name>
    <dbReference type="NCBI Taxonomy" id="679936"/>
    <lineage>
        <taxon>Bacteria</taxon>
        <taxon>Bacillati</taxon>
        <taxon>Bacillota</taxon>
        <taxon>Clostridia</taxon>
        <taxon>Eubacteriales</taxon>
        <taxon>Clostridiales Family XVII. Incertae Sedis</taxon>
        <taxon>Sulfobacillus</taxon>
    </lineage>
</organism>
<evidence type="ECO:0000256" key="4">
    <source>
        <dbReference type="SAM" id="Phobius"/>
    </source>
</evidence>
<dbReference type="KEGG" id="sap:Sulac_3422"/>
<keyword evidence="1 2" id="KW-0807">Transducer</keyword>
<dbReference type="PANTHER" id="PTHR32089">
    <property type="entry name" value="METHYL-ACCEPTING CHEMOTAXIS PROTEIN MCPB"/>
    <property type="match status" value="1"/>
</dbReference>
<reference evidence="6 7" key="2">
    <citation type="journal article" date="2012" name="Stand. Genomic Sci.">
        <title>Complete genome sequence of the moderately thermophilic mineral-sulfide-oxidizing firmicute Sulfobacillus acidophilus type strain (NAL(T)).</title>
        <authorList>
            <person name="Anderson I."/>
            <person name="Chertkov O."/>
            <person name="Chen A."/>
            <person name="Saunders E."/>
            <person name="Lapidus A."/>
            <person name="Nolan M."/>
            <person name="Lucas S."/>
            <person name="Hammon N."/>
            <person name="Deshpande S."/>
            <person name="Cheng J.F."/>
            <person name="Han C."/>
            <person name="Tapia R."/>
            <person name="Goodwin L.A."/>
            <person name="Pitluck S."/>
            <person name="Liolios K."/>
            <person name="Pagani I."/>
            <person name="Ivanova N."/>
            <person name="Mikhailova N."/>
            <person name="Pati A."/>
            <person name="Palaniappan K."/>
            <person name="Land M."/>
            <person name="Pan C."/>
            <person name="Rohde M."/>
            <person name="Pukall R."/>
            <person name="Goker M."/>
            <person name="Detter J.C."/>
            <person name="Woyke T."/>
            <person name="Bristow J."/>
            <person name="Eisen J.A."/>
            <person name="Markowitz V."/>
            <person name="Hugenholtz P."/>
            <person name="Kyrpides N.C."/>
            <person name="Klenk H.P."/>
            <person name="Mavromatis K."/>
        </authorList>
    </citation>
    <scope>NUCLEOTIDE SEQUENCE [LARGE SCALE GENOMIC DNA]</scope>
    <source>
        <strain evidence="7">ATCC 700253 / DSM 10332 / NAL</strain>
    </source>
</reference>
<feature type="transmembrane region" description="Helical" evidence="4">
    <location>
        <begin position="38"/>
        <end position="61"/>
    </location>
</feature>
<keyword evidence="7" id="KW-1185">Reference proteome</keyword>
<keyword evidence="4" id="KW-0472">Membrane</keyword>
<proteinExistence type="predicted"/>
<dbReference type="InterPro" id="IPR004089">
    <property type="entry name" value="MCPsignal_dom"/>
</dbReference>
<dbReference type="PANTHER" id="PTHR32089:SF112">
    <property type="entry name" value="LYSOZYME-LIKE PROTEIN-RELATED"/>
    <property type="match status" value="1"/>
</dbReference>
<sequence length="733" mass="79549">MVDSSSPVVSHNPNPAPRASLMVRVWNAYLAWPLQRKFAWQLGGAMIMIALILLITIVAVWPLGFAVASRILLGPVILAAVAEVTGLIALRANRRYVTGGIVTQIQDIQRVVDGDVETSQSAPETQDEVRALFEAGTRLIQRLRLLLYRIFYIGAALTRQSQASVRSVEEVDQAVHDIGSLMTELREATEADAHALMQVAQSVGELTQAANQIAQVAENQAANAHEAHDAVRQLEAAMNRVKEAQSQGHQVAEEAQHHVYDAVNAIHASLVGIGQLPPAIRAVNANSQSLAQQVQALTPVVSTIQDIAQQTNLLALNAAIEAARAGEAGRGFAVVAESVKSLAQQSLTAAEQTANTLGAIRAAIEQMATEAEKTAAQAENTEQQLALVQSSVEDIPDVLRSFADVLDQVQHAITEAAEQEAKVAQRITNEATAAEEYAASVEEMTATIQQLDGTVRRLAASSQHNLTIAERVPLELGKIRQEMAISLGTVAAMTDTVHILDNLVSRWKLAFSVSETAAFTDAMLDLLRRWSRQIQTLLESHLPPEAFSFDYHPASPDDLRHLFDPGPVTRFDPPRYQSGWDRVVDPTLARWMEDATREAQTQFPGVLRVTFCDVNGFVIAEPRAFAGDLTGNPAQDSKNLVKQKLDSSPGLMSLLRHAGLSHPPMNRPTLSRSEVLSLMWPPTTEPFDMLAYRRVTGDLMLDVAVPVYAHGLYLGALIGGGPVARILQDDTRS</sequence>
<evidence type="ECO:0000313" key="6">
    <source>
        <dbReference type="EMBL" id="AEW06862.1"/>
    </source>
</evidence>
<evidence type="ECO:0000256" key="3">
    <source>
        <dbReference type="SAM" id="Coils"/>
    </source>
</evidence>
<dbReference type="SUPFAM" id="SSF58104">
    <property type="entry name" value="Methyl-accepting chemotaxis protein (MCP) signaling domain"/>
    <property type="match status" value="2"/>
</dbReference>
<dbReference type="STRING" id="679936.Sulac_3422"/>
<dbReference type="Gene3D" id="1.10.287.950">
    <property type="entry name" value="Methyl-accepting chemotaxis protein"/>
    <property type="match status" value="1"/>
</dbReference>
<keyword evidence="4" id="KW-1133">Transmembrane helix</keyword>
<keyword evidence="4" id="KW-0812">Transmembrane</keyword>
<gene>
    <name evidence="6" type="ordered locus">Sulac_3422</name>
</gene>
<dbReference type="HOGENOM" id="CLU_378086_0_0_9"/>
<dbReference type="Pfam" id="PF00015">
    <property type="entry name" value="MCPsignal"/>
    <property type="match status" value="1"/>
</dbReference>
<dbReference type="GO" id="GO:0007165">
    <property type="term" value="P:signal transduction"/>
    <property type="evidence" value="ECO:0007669"/>
    <property type="project" value="UniProtKB-KW"/>
</dbReference>
<name>G8TUA0_SULAD</name>
<dbReference type="EMBL" id="CP003179">
    <property type="protein sequence ID" value="AEW06862.1"/>
    <property type="molecule type" value="Genomic_DNA"/>
</dbReference>
<evidence type="ECO:0000256" key="1">
    <source>
        <dbReference type="ARBA" id="ARBA00023224"/>
    </source>
</evidence>
<dbReference type="AlphaFoldDB" id="G8TUA0"/>
<feature type="domain" description="Methyl-accepting transducer" evidence="5">
    <location>
        <begin position="195"/>
        <end position="435"/>
    </location>
</feature>
<accession>G8TUA0</accession>
<dbReference type="SMART" id="SM00283">
    <property type="entry name" value="MA"/>
    <property type="match status" value="1"/>
</dbReference>
<dbReference type="Proteomes" id="UP000005439">
    <property type="component" value="Chromosome"/>
</dbReference>
<dbReference type="GO" id="GO:0016020">
    <property type="term" value="C:membrane"/>
    <property type="evidence" value="ECO:0007669"/>
    <property type="project" value="InterPro"/>
</dbReference>
<protein>
    <submittedName>
        <fullName evidence="6">Methyl-accepting chemotaxis sensory transducer</fullName>
    </submittedName>
</protein>
<keyword evidence="3" id="KW-0175">Coiled coil</keyword>
<evidence type="ECO:0000256" key="2">
    <source>
        <dbReference type="PROSITE-ProRule" id="PRU00284"/>
    </source>
</evidence>
<dbReference type="PROSITE" id="PS50111">
    <property type="entry name" value="CHEMOTAXIS_TRANSDUC_2"/>
    <property type="match status" value="1"/>
</dbReference>
<feature type="transmembrane region" description="Helical" evidence="4">
    <location>
        <begin position="67"/>
        <end position="90"/>
    </location>
</feature>
<evidence type="ECO:0000259" key="5">
    <source>
        <dbReference type="PROSITE" id="PS50111"/>
    </source>
</evidence>